<dbReference type="PROSITE" id="PS50943">
    <property type="entry name" value="HTH_CROC1"/>
    <property type="match status" value="1"/>
</dbReference>
<dbReference type="Pfam" id="PF17765">
    <property type="entry name" value="MLTR_LBD"/>
    <property type="match status" value="1"/>
</dbReference>
<dbReference type="CDD" id="cd00093">
    <property type="entry name" value="HTH_XRE"/>
    <property type="match status" value="1"/>
</dbReference>
<dbReference type="Proteomes" id="UP000272729">
    <property type="component" value="Unassembled WGS sequence"/>
</dbReference>
<dbReference type="Pfam" id="PF13560">
    <property type="entry name" value="HTH_31"/>
    <property type="match status" value="1"/>
</dbReference>
<dbReference type="GO" id="GO:0003677">
    <property type="term" value="F:DNA binding"/>
    <property type="evidence" value="ECO:0007669"/>
    <property type="project" value="InterPro"/>
</dbReference>
<dbReference type="SUPFAM" id="SSF47413">
    <property type="entry name" value="lambda repressor-like DNA-binding domains"/>
    <property type="match status" value="1"/>
</dbReference>
<evidence type="ECO:0000259" key="1">
    <source>
        <dbReference type="PROSITE" id="PS50943"/>
    </source>
</evidence>
<dbReference type="Gene3D" id="3.30.450.180">
    <property type="match status" value="1"/>
</dbReference>
<protein>
    <submittedName>
        <fullName evidence="2">Helix-turn-helix protein</fullName>
    </submittedName>
</protein>
<dbReference type="InterPro" id="IPR010982">
    <property type="entry name" value="Lambda_DNA-bd_dom_sf"/>
</dbReference>
<gene>
    <name evidence="2" type="ORF">DFJ66_6005</name>
</gene>
<feature type="domain" description="HTH cro/C1-type" evidence="1">
    <location>
        <begin position="42"/>
        <end position="89"/>
    </location>
</feature>
<name>A0A495XDZ1_9PSEU</name>
<accession>A0A495XDZ1</accession>
<proteinExistence type="predicted"/>
<dbReference type="AlphaFoldDB" id="A0A495XDZ1"/>
<dbReference type="SMART" id="SM00530">
    <property type="entry name" value="HTH_XRE"/>
    <property type="match status" value="1"/>
</dbReference>
<dbReference type="Gene3D" id="1.10.260.40">
    <property type="entry name" value="lambda repressor-like DNA-binding domains"/>
    <property type="match status" value="1"/>
</dbReference>
<organism evidence="2 3">
    <name type="scientific">Saccharothrix variisporea</name>
    <dbReference type="NCBI Taxonomy" id="543527"/>
    <lineage>
        <taxon>Bacteria</taxon>
        <taxon>Bacillati</taxon>
        <taxon>Actinomycetota</taxon>
        <taxon>Actinomycetes</taxon>
        <taxon>Pseudonocardiales</taxon>
        <taxon>Pseudonocardiaceae</taxon>
        <taxon>Saccharothrix</taxon>
    </lineage>
</organism>
<dbReference type="InterPro" id="IPR001387">
    <property type="entry name" value="Cro/C1-type_HTH"/>
</dbReference>
<comment type="caution">
    <text evidence="2">The sequence shown here is derived from an EMBL/GenBank/DDBJ whole genome shotgun (WGS) entry which is preliminary data.</text>
</comment>
<keyword evidence="3" id="KW-1185">Reference proteome</keyword>
<reference evidence="2 3" key="1">
    <citation type="submission" date="2018-10" db="EMBL/GenBank/DDBJ databases">
        <title>Sequencing the genomes of 1000 actinobacteria strains.</title>
        <authorList>
            <person name="Klenk H.-P."/>
        </authorList>
    </citation>
    <scope>NUCLEOTIDE SEQUENCE [LARGE SCALE GENOMIC DNA]</scope>
    <source>
        <strain evidence="2 3">DSM 43911</strain>
    </source>
</reference>
<sequence length="277" mass="29760">MGGTPRLAGVADNALGRFLRARRETTSPDRFGLPVGRRRTPGLRRAEVADLAGISVEYLIRLERGSDRQPSASVIASLADVFGLAPEERVHLHRLVKAGTTCTHTPEPLRPTVQALLDRLDHAYVVNPAGDLLAHSEGFRALAAPTGLLDASNTARFTFTDPRARVLHPDWDAIADTRAAGLRAAADLGDRIAAQLVDELTIVAGHEFTSRAGAALPRWTGVERWAHPAVGELRLAFEGLVLPGGDEHRLVVLLPDDDVTAKALLTLEGEGEDRSRG</sequence>
<dbReference type="PANTHER" id="PTHR35010">
    <property type="entry name" value="BLL4672 PROTEIN-RELATED"/>
    <property type="match status" value="1"/>
</dbReference>
<dbReference type="EMBL" id="RBXR01000001">
    <property type="protein sequence ID" value="RKT72681.1"/>
    <property type="molecule type" value="Genomic_DNA"/>
</dbReference>
<dbReference type="InterPro" id="IPR041413">
    <property type="entry name" value="MLTR_LBD"/>
</dbReference>
<evidence type="ECO:0000313" key="2">
    <source>
        <dbReference type="EMBL" id="RKT72681.1"/>
    </source>
</evidence>
<evidence type="ECO:0000313" key="3">
    <source>
        <dbReference type="Proteomes" id="UP000272729"/>
    </source>
</evidence>
<dbReference type="PANTHER" id="PTHR35010:SF2">
    <property type="entry name" value="BLL4672 PROTEIN"/>
    <property type="match status" value="1"/>
</dbReference>